<dbReference type="InterPro" id="IPR047224">
    <property type="entry name" value="FAS_alpha_su_C"/>
</dbReference>
<dbReference type="GO" id="GO:0004316">
    <property type="term" value="F:3-oxoacyl-[acyl-carrier-protein] reductase (NADPH) activity"/>
    <property type="evidence" value="ECO:0007669"/>
    <property type="project" value="UniProtKB-EC"/>
</dbReference>
<dbReference type="Gene3D" id="3.90.25.70">
    <property type="match status" value="1"/>
</dbReference>
<comment type="catalytic activity">
    <reaction evidence="18">
        <text>a fatty acyl-[ACP] + malonyl-[ACP] + H(+) = a 3-oxoacyl-[ACP] + holo-[ACP] + CO2</text>
        <dbReference type="Rhea" id="RHEA:22836"/>
        <dbReference type="Rhea" id="RHEA-COMP:9623"/>
        <dbReference type="Rhea" id="RHEA-COMP:9685"/>
        <dbReference type="Rhea" id="RHEA-COMP:9916"/>
        <dbReference type="Rhea" id="RHEA-COMP:14125"/>
        <dbReference type="ChEBI" id="CHEBI:15378"/>
        <dbReference type="ChEBI" id="CHEBI:16526"/>
        <dbReference type="ChEBI" id="CHEBI:64479"/>
        <dbReference type="ChEBI" id="CHEBI:78449"/>
        <dbReference type="ChEBI" id="CHEBI:78776"/>
        <dbReference type="ChEBI" id="CHEBI:138651"/>
        <dbReference type="EC" id="2.3.1.41"/>
    </reaction>
</comment>
<dbReference type="PANTHER" id="PTHR10982:SF21">
    <property type="entry name" value="FATTY ACID SYNTHASE SUBUNIT BETA"/>
    <property type="match status" value="1"/>
</dbReference>
<feature type="compositionally biased region" description="Low complexity" evidence="23">
    <location>
        <begin position="102"/>
        <end position="136"/>
    </location>
</feature>
<gene>
    <name evidence="26" type="ORF">ASPZODRAFT_626157</name>
</gene>
<comment type="catalytic activity">
    <reaction evidence="17">
        <text>a (3R)-hydroxyacyl-[ACP] + NADP(+) = a 3-oxoacyl-[ACP] + NADPH + H(+)</text>
        <dbReference type="Rhea" id="RHEA:17397"/>
        <dbReference type="Rhea" id="RHEA-COMP:9916"/>
        <dbReference type="Rhea" id="RHEA-COMP:9945"/>
        <dbReference type="ChEBI" id="CHEBI:15378"/>
        <dbReference type="ChEBI" id="CHEBI:57783"/>
        <dbReference type="ChEBI" id="CHEBI:58349"/>
        <dbReference type="ChEBI" id="CHEBI:78776"/>
        <dbReference type="ChEBI" id="CHEBI:78827"/>
        <dbReference type="EC" id="1.1.1.100"/>
    </reaction>
</comment>
<dbReference type="Pfam" id="PF18314">
    <property type="entry name" value="FAS_I_H"/>
    <property type="match status" value="1"/>
</dbReference>
<feature type="region of interest" description="Disordered" evidence="23">
    <location>
        <begin position="96"/>
        <end position="136"/>
    </location>
</feature>
<dbReference type="InterPro" id="IPR040899">
    <property type="entry name" value="Fas_alpha_ACP"/>
</dbReference>
<sequence>MRPEIEQELAHTLLVELLAYQFAMPVRWIETQDVILAEKRTERIVEIGPADTLGGMARRTLASKYEAYDAATSVQRQILCYNKDAKEIYYDVDPVEEEPETPAEQAPSSSSSAAPASTPVAAPVAAPAPGAGPAAAVDDVPVTAVDILRTLVAQKLKKSLTDIPLNKAIKDLVGGKSTLQNEILGDLGKEFGSTPEKPEDTPLDELGASMQATFNGQLGKQSSSLIARLVSSKMPGGFNITSVRKYLETRWGLGSGRQDGVLLLALTMEPATRLGSEADAKAYLDDVTNKYAALAGVNLSAPTAGGDAGGGAGGMLMDPAAIDALTKDQRALFKQQLEIIARYLKVDLRSGDKAFVTSQETQKALQAQLDLWQAEHGDVYAAGIEPSFDPLKARVYDSSWNWARQDALSMYYDVIFGRLKVVDREIVSQCIRIMNRSNPLLLDFMQYHIDNCPTERGETYQLAKELGEQLIENCKEVLGAAPVYKDVGVPTAPQTTIDARGNVDFKEVPRASARKLEHYVKQMAEGGPISEYSNRTKVQNDLKSVYKLIRKEHRLSKSSQLQFNTLYKDVVRALGMNENQIMPQEAAQGKKGGRNGLRRNGSPRTGKVETIPFLHLKNKEEHGWEYNKKLTGVYLDVLESAARSGVSFQGKHALMTGAGAGSIGAEVLQGLISGGAKVVVTTSRFSREVTEYYQAMYARYGARGSQLVVVPFNQGSKQDVEALVDYIYDTKKGLGWDLDFVVPFAAIPENGREIDSIDSKSELAHRIMLTNLLRLLGCIKTQKQTHGFETRPAQVILPLSPNHGTFGNDGLYSESKLALETLFNRWYSESWANYLTICGAVIGWTRGTGLMSGNNMVAEGVEKLGVRTFSQQEMAFNLLGLMAPAVVNLCQLDPVWADLNGGLQFIPDLKNLMTRLRKEIMETSDVRQAVIKETAIENKIVNGEDSEVLYKKVIAEPRANIKFEFPRLPDWEKEVQPLNANLKGMVNLDKVVVVTGFAEVGPWGNSRTRWEMEAYGKFSLEGCVEMAWIMGLIKHHNGPLKGKAYSGWVDAKTGEPVDDKDVKSKYEKHILEHSGIRLIEPELFKGYDPKKKQLLQEVVIQEDLEPFEASKETAEEFKREHGEKVEIFEIPESGEYIVRLKKGANLLIPKALQFDRLVAGQIPTGWDARRYGVPEDIIEQVDPVTLFVLVCTAESLLSAGITDPYEFYKYVHLSEVGNCIGSGIGGTHALRGMYKDRYLDKPLQKDILQESFINTMSAWVNMLLLSSTGPIKTPVGACATAVESVDIGYETIVEGKARVCFVGGFDDFQEEGSYEFANMKATSNAEDEFAHGRTPKEMSRPTTTTRAGFMESQGCGMQLIMSAQLALDMGVPIHGIIALTTTATDKIGRSVPAPGQGVLTTARENPGKFPSPLLDIKYRRRQLDLRRKQIKEWQESELLFLQEEVDAMQAQSSDGSEFNATEYMQERARHIEREATRQEKDAQFTLGNNFWKQDSRIAPLRGALATWGLTIDDIGVASFHGTSTVANDKNESDVICQQLKHLGRKKGNAVMGIFQKYLTGHPKGAAGAWMFNGCLQVLESGLVPGNRNADNVDKVMEKFDYIVYPSRSIQTDGIKAFSVTSFGFGQKGAQVIGIHPKYLYAALDRAQFQSYKNKVEARQKKAYRYFHNGLINNSIFVAKNKAPYEDDIQSKVFLNPDYRVVVDKKTSELKYPAVGPKAEDKDKNTESTKKMIESLASATAAENTKIGVDVENLDAVNIDNETFIERNFTEQEQQYCRKAASPQASFAGRWSAKEAVFKSLGVNSKGAGAALKEIEIGRDANGAPVVNVSFSPPNLFFFSILDTLYTDLGCFSFTVRLLKLPRRPVSRPSASASATAIPRQWL</sequence>
<feature type="binding site" evidence="21">
    <location>
        <position position="1749"/>
    </location>
    <ligand>
        <name>Mg(2+)</name>
        <dbReference type="ChEBI" id="CHEBI:18420"/>
    </ligand>
</feature>
<keyword evidence="14" id="KW-0443">Lipid metabolism</keyword>
<feature type="region of interest" description="Disordered" evidence="23">
    <location>
        <begin position="586"/>
        <end position="605"/>
    </location>
</feature>
<dbReference type="SUPFAM" id="SSF51735">
    <property type="entry name" value="NAD(P)-binding Rossmann-fold domains"/>
    <property type="match status" value="1"/>
</dbReference>
<dbReference type="InterPro" id="IPR036291">
    <property type="entry name" value="NAD(P)-bd_dom_sf"/>
</dbReference>
<feature type="binding site" evidence="21">
    <location>
        <position position="1751"/>
    </location>
    <ligand>
        <name>Mg(2+)</name>
        <dbReference type="ChEBI" id="CHEBI:18420"/>
    </ligand>
</feature>
<dbReference type="Pfam" id="PF18325">
    <property type="entry name" value="Fas_alpha_ACP"/>
    <property type="match status" value="1"/>
</dbReference>
<keyword evidence="7" id="KW-0597">Phosphoprotein</keyword>
<proteinExistence type="inferred from homology"/>
<dbReference type="EMBL" id="KV878345">
    <property type="protein sequence ID" value="OJJ45531.1"/>
    <property type="molecule type" value="Genomic_DNA"/>
</dbReference>
<dbReference type="OrthoDB" id="4251012at2759"/>
<name>A0A1L9SEB7_9EURO</name>
<dbReference type="InterPro" id="IPR020841">
    <property type="entry name" value="PKS_Beta-ketoAc_synthase_dom"/>
</dbReference>
<dbReference type="EC" id="2.3.1.86" evidence="2"/>
<evidence type="ECO:0000256" key="8">
    <source>
        <dbReference type="ARBA" id="ARBA00022679"/>
    </source>
</evidence>
<keyword evidence="6 19" id="KW-0596">Phosphopantetheine</keyword>
<evidence type="ECO:0000256" key="21">
    <source>
        <dbReference type="PIRSR" id="PIRSR000454-3"/>
    </source>
</evidence>
<keyword evidence="12" id="KW-0521">NADP</keyword>
<dbReference type="Gene3D" id="3.40.50.720">
    <property type="entry name" value="NAD(P)-binding Rossmann-like Domain"/>
    <property type="match status" value="1"/>
</dbReference>
<evidence type="ECO:0000256" key="5">
    <source>
        <dbReference type="ARBA" id="ARBA00014008"/>
    </source>
</evidence>
<dbReference type="Gene3D" id="3.30.70.2490">
    <property type="match status" value="1"/>
</dbReference>
<keyword evidence="14" id="KW-0444">Lipid biosynthesis</keyword>
<keyword evidence="9 21" id="KW-0479">Metal-binding</keyword>
<evidence type="ECO:0000256" key="1">
    <source>
        <dbReference type="ARBA" id="ARBA00007485"/>
    </source>
</evidence>
<evidence type="ECO:0000256" key="11">
    <source>
        <dbReference type="ARBA" id="ARBA00022842"/>
    </source>
</evidence>
<dbReference type="Gene3D" id="6.10.140.1390">
    <property type="match status" value="1"/>
</dbReference>
<dbReference type="GO" id="GO:0000287">
    <property type="term" value="F:magnesium ion binding"/>
    <property type="evidence" value="ECO:0007669"/>
    <property type="project" value="InterPro"/>
</dbReference>
<evidence type="ECO:0000259" key="24">
    <source>
        <dbReference type="PROSITE" id="PS50075"/>
    </source>
</evidence>
<dbReference type="InterPro" id="IPR009081">
    <property type="entry name" value="PP-bd_ACP"/>
</dbReference>
<evidence type="ECO:0000259" key="25">
    <source>
        <dbReference type="PROSITE" id="PS52004"/>
    </source>
</evidence>
<evidence type="ECO:0000256" key="3">
    <source>
        <dbReference type="ARBA" id="ARBA00012948"/>
    </source>
</evidence>
<dbReference type="SUPFAM" id="SSF56214">
    <property type="entry name" value="4'-phosphopantetheinyl transferase"/>
    <property type="match status" value="1"/>
</dbReference>
<dbReference type="InterPro" id="IPR008278">
    <property type="entry name" value="4-PPantetheinyl_Trfase_dom"/>
</dbReference>
<protein>
    <recommendedName>
        <fullName evidence="5">Fatty acid synthase subunit alpha</fullName>
        <ecNumber evidence="3">1.1.1.100</ecNumber>
        <ecNumber evidence="4">2.3.1.41</ecNumber>
        <ecNumber evidence="2">2.3.1.86</ecNumber>
    </recommendedName>
</protein>
<dbReference type="PROSITE" id="PS52004">
    <property type="entry name" value="KS3_2"/>
    <property type="match status" value="1"/>
</dbReference>
<dbReference type="InterPro" id="IPR016039">
    <property type="entry name" value="Thiolase-like"/>
</dbReference>
<dbReference type="Gene3D" id="6.10.250.1940">
    <property type="match status" value="1"/>
</dbReference>
<comment type="similarity">
    <text evidence="1 19">Belongs to the thiolase-like superfamily. Fungal fatty acid synthetase subunit alpha family.</text>
</comment>
<evidence type="ECO:0000256" key="22">
    <source>
        <dbReference type="PIRSR" id="PIRSR000454-4"/>
    </source>
</evidence>
<keyword evidence="13" id="KW-0560">Oxidoreductase</keyword>
<dbReference type="FunFam" id="3.30.70.2490:FF:000001">
    <property type="entry name" value="Fatty acid synthase subunit alpha"/>
    <property type="match status" value="1"/>
</dbReference>
<evidence type="ECO:0000313" key="26">
    <source>
        <dbReference type="EMBL" id="OJJ45531.1"/>
    </source>
</evidence>
<dbReference type="RefSeq" id="XP_022580041.1">
    <property type="nucleotide sequence ID" value="XM_022729091.1"/>
</dbReference>
<evidence type="ECO:0000256" key="20">
    <source>
        <dbReference type="PIRSR" id="PIRSR000454-1"/>
    </source>
</evidence>
<dbReference type="NCBIfam" id="TIGR00556">
    <property type="entry name" value="pantethn_trn"/>
    <property type="match status" value="1"/>
</dbReference>
<evidence type="ECO:0000256" key="10">
    <source>
        <dbReference type="ARBA" id="ARBA00022832"/>
    </source>
</evidence>
<evidence type="ECO:0000256" key="17">
    <source>
        <dbReference type="ARBA" id="ARBA00048508"/>
    </source>
</evidence>
<dbReference type="EC" id="2.3.1.41" evidence="4"/>
<dbReference type="GO" id="GO:0005835">
    <property type="term" value="C:fatty acid synthase complex"/>
    <property type="evidence" value="ECO:0007669"/>
    <property type="project" value="EnsemblFungi"/>
</dbReference>
<dbReference type="InterPro" id="IPR004568">
    <property type="entry name" value="Ppantetheine-prot_Trfase_dom"/>
</dbReference>
<dbReference type="SUPFAM" id="SSF52151">
    <property type="entry name" value="FabD/lysophospholipase-like"/>
    <property type="match status" value="1"/>
</dbReference>
<dbReference type="InterPro" id="IPR018201">
    <property type="entry name" value="Ketoacyl_synth_AS"/>
</dbReference>
<organism evidence="26 27">
    <name type="scientific">Penicilliopsis zonata CBS 506.65</name>
    <dbReference type="NCBI Taxonomy" id="1073090"/>
    <lineage>
        <taxon>Eukaryota</taxon>
        <taxon>Fungi</taxon>
        <taxon>Dikarya</taxon>
        <taxon>Ascomycota</taxon>
        <taxon>Pezizomycotina</taxon>
        <taxon>Eurotiomycetes</taxon>
        <taxon>Eurotiomycetidae</taxon>
        <taxon>Eurotiales</taxon>
        <taxon>Aspergillaceae</taxon>
        <taxon>Penicilliopsis</taxon>
    </lineage>
</organism>
<dbReference type="GO" id="GO:0005829">
    <property type="term" value="C:cytosol"/>
    <property type="evidence" value="ECO:0007669"/>
    <property type="project" value="EnsemblFungi"/>
</dbReference>
<dbReference type="Proteomes" id="UP000184188">
    <property type="component" value="Unassembled WGS sequence"/>
</dbReference>
<evidence type="ECO:0000256" key="18">
    <source>
        <dbReference type="ARBA" id="ARBA00049541"/>
    </source>
</evidence>
<feature type="active site" description="For beta-ketoacyl synthase activity" evidence="20">
    <location>
        <position position="1278"/>
    </location>
</feature>
<dbReference type="Pfam" id="PF00109">
    <property type="entry name" value="ketoacyl-synt"/>
    <property type="match status" value="1"/>
</dbReference>
<dbReference type="Pfam" id="PF00106">
    <property type="entry name" value="adh_short"/>
    <property type="match status" value="1"/>
</dbReference>
<dbReference type="CDD" id="cd08950">
    <property type="entry name" value="KR_fFAS_SDR_c_like"/>
    <property type="match status" value="1"/>
</dbReference>
<evidence type="ECO:0000256" key="19">
    <source>
        <dbReference type="PIRNR" id="PIRNR000454"/>
    </source>
</evidence>
<feature type="binding site" evidence="21">
    <location>
        <position position="1750"/>
    </location>
    <ligand>
        <name>Mg(2+)</name>
        <dbReference type="ChEBI" id="CHEBI:18420"/>
    </ligand>
</feature>
<evidence type="ECO:0000256" key="16">
    <source>
        <dbReference type="ARBA" id="ARBA00048237"/>
    </source>
</evidence>
<evidence type="ECO:0000256" key="6">
    <source>
        <dbReference type="ARBA" id="ARBA00022450"/>
    </source>
</evidence>
<keyword evidence="8 19" id="KW-0808">Transferase</keyword>
<dbReference type="Pfam" id="PF01648">
    <property type="entry name" value="ACPS"/>
    <property type="match status" value="1"/>
</dbReference>
<dbReference type="Gene3D" id="3.40.47.10">
    <property type="match status" value="1"/>
</dbReference>
<dbReference type="Gene3D" id="6.10.140.1410">
    <property type="match status" value="1"/>
</dbReference>
<dbReference type="InterPro" id="IPR016035">
    <property type="entry name" value="Acyl_Trfase/lysoPLipase"/>
</dbReference>
<dbReference type="PROSITE" id="PS50075">
    <property type="entry name" value="CARRIER"/>
    <property type="match status" value="1"/>
</dbReference>
<evidence type="ECO:0000313" key="27">
    <source>
        <dbReference type="Proteomes" id="UP000184188"/>
    </source>
</evidence>
<dbReference type="SUPFAM" id="SSF53901">
    <property type="entry name" value="Thiolase-like"/>
    <property type="match status" value="2"/>
</dbReference>
<evidence type="ECO:0000256" key="13">
    <source>
        <dbReference type="ARBA" id="ARBA00023002"/>
    </source>
</evidence>
<evidence type="ECO:0000256" key="9">
    <source>
        <dbReference type="ARBA" id="ARBA00022723"/>
    </source>
</evidence>
<dbReference type="CDD" id="cd00828">
    <property type="entry name" value="elong_cond_enzymes"/>
    <property type="match status" value="1"/>
</dbReference>
<dbReference type="InterPro" id="IPR050830">
    <property type="entry name" value="Fungal_FAS"/>
</dbReference>
<dbReference type="Gene3D" id="6.10.250.1930">
    <property type="match status" value="1"/>
</dbReference>
<dbReference type="PANTHER" id="PTHR10982">
    <property type="entry name" value="MALONYL COA-ACYL CARRIER PROTEIN TRANSACYLASE"/>
    <property type="match status" value="1"/>
</dbReference>
<evidence type="ECO:0000256" key="2">
    <source>
        <dbReference type="ARBA" id="ARBA00012878"/>
    </source>
</evidence>
<dbReference type="GO" id="GO:0004321">
    <property type="term" value="F:fatty-acyl-CoA synthase activity"/>
    <property type="evidence" value="ECO:0007669"/>
    <property type="project" value="UniProtKB-EC"/>
</dbReference>
<dbReference type="InterPro" id="IPR014031">
    <property type="entry name" value="Ketoacyl_synth_C"/>
</dbReference>
<dbReference type="GO" id="GO:0008897">
    <property type="term" value="F:holo-[acyl-carrier-protein] synthase activity"/>
    <property type="evidence" value="ECO:0007669"/>
    <property type="project" value="EnsemblFungi"/>
</dbReference>
<dbReference type="GO" id="GO:0101026">
    <property type="term" value="P:mitotic nuclear membrane biogenesis"/>
    <property type="evidence" value="ECO:0007669"/>
    <property type="project" value="EnsemblFungi"/>
</dbReference>
<keyword evidence="10" id="KW-0276">Fatty acid metabolism</keyword>
<comment type="catalytic activity">
    <reaction evidence="16">
        <text>acetyl-CoA + n malonyl-CoA + 2n NADPH + 4n H(+) = a long-chain-acyl-CoA + n CoA + n CO2 + 2n NADP(+).</text>
        <dbReference type="EC" id="2.3.1.86"/>
    </reaction>
</comment>
<dbReference type="InterPro" id="IPR002347">
    <property type="entry name" value="SDR_fam"/>
</dbReference>
<dbReference type="GO" id="GO:1900535">
    <property type="term" value="P:palmitic acid biosynthetic process"/>
    <property type="evidence" value="ECO:0007669"/>
    <property type="project" value="EnsemblFungi"/>
</dbReference>
<dbReference type="Pfam" id="PF02801">
    <property type="entry name" value="Ketoacyl-synt_C"/>
    <property type="match status" value="1"/>
</dbReference>
<evidence type="ECO:0000256" key="15">
    <source>
        <dbReference type="ARBA" id="ARBA00023268"/>
    </source>
</evidence>
<evidence type="ECO:0000256" key="7">
    <source>
        <dbReference type="ARBA" id="ARBA00022553"/>
    </source>
</evidence>
<reference evidence="27" key="1">
    <citation type="journal article" date="2017" name="Genome Biol.">
        <title>Comparative genomics reveals high biological diversity and specific adaptations in the industrially and medically important fungal genus Aspergillus.</title>
        <authorList>
            <person name="de Vries R.P."/>
            <person name="Riley R."/>
            <person name="Wiebenga A."/>
            <person name="Aguilar-Osorio G."/>
            <person name="Amillis S."/>
            <person name="Uchima C.A."/>
            <person name="Anderluh G."/>
            <person name="Asadollahi M."/>
            <person name="Askin M."/>
            <person name="Barry K."/>
            <person name="Battaglia E."/>
            <person name="Bayram O."/>
            <person name="Benocci T."/>
            <person name="Braus-Stromeyer S.A."/>
            <person name="Caldana C."/>
            <person name="Canovas D."/>
            <person name="Cerqueira G.C."/>
            <person name="Chen F."/>
            <person name="Chen W."/>
            <person name="Choi C."/>
            <person name="Clum A."/>
            <person name="Dos Santos R.A."/>
            <person name="Damasio A.R."/>
            <person name="Diallinas G."/>
            <person name="Emri T."/>
            <person name="Fekete E."/>
            <person name="Flipphi M."/>
            <person name="Freyberg S."/>
            <person name="Gallo A."/>
            <person name="Gournas C."/>
            <person name="Habgood R."/>
            <person name="Hainaut M."/>
            <person name="Harispe M.L."/>
            <person name="Henrissat B."/>
            <person name="Hilden K.S."/>
            <person name="Hope R."/>
            <person name="Hossain A."/>
            <person name="Karabika E."/>
            <person name="Karaffa L."/>
            <person name="Karanyi Z."/>
            <person name="Krasevec N."/>
            <person name="Kuo A."/>
            <person name="Kusch H."/>
            <person name="LaButti K."/>
            <person name="Lagendijk E.L."/>
            <person name="Lapidus A."/>
            <person name="Levasseur A."/>
            <person name="Lindquist E."/>
            <person name="Lipzen A."/>
            <person name="Logrieco A.F."/>
            <person name="MacCabe A."/>
            <person name="Maekelae M.R."/>
            <person name="Malavazi I."/>
            <person name="Melin P."/>
            <person name="Meyer V."/>
            <person name="Mielnichuk N."/>
            <person name="Miskei M."/>
            <person name="Molnar A.P."/>
            <person name="Mule G."/>
            <person name="Ngan C.Y."/>
            <person name="Orejas M."/>
            <person name="Orosz E."/>
            <person name="Ouedraogo J.P."/>
            <person name="Overkamp K.M."/>
            <person name="Park H.-S."/>
            <person name="Perrone G."/>
            <person name="Piumi F."/>
            <person name="Punt P.J."/>
            <person name="Ram A.F."/>
            <person name="Ramon A."/>
            <person name="Rauscher S."/>
            <person name="Record E."/>
            <person name="Riano-Pachon D.M."/>
            <person name="Robert V."/>
            <person name="Roehrig J."/>
            <person name="Ruller R."/>
            <person name="Salamov A."/>
            <person name="Salih N.S."/>
            <person name="Samson R.A."/>
            <person name="Sandor E."/>
            <person name="Sanguinetti M."/>
            <person name="Schuetze T."/>
            <person name="Sepcic K."/>
            <person name="Shelest E."/>
            <person name="Sherlock G."/>
            <person name="Sophianopoulou V."/>
            <person name="Squina F.M."/>
            <person name="Sun H."/>
            <person name="Susca A."/>
            <person name="Todd R.B."/>
            <person name="Tsang A."/>
            <person name="Unkles S.E."/>
            <person name="van de Wiele N."/>
            <person name="van Rossen-Uffink D."/>
            <person name="Oliveira J.V."/>
            <person name="Vesth T.C."/>
            <person name="Visser J."/>
            <person name="Yu J.-H."/>
            <person name="Zhou M."/>
            <person name="Andersen M.R."/>
            <person name="Archer D.B."/>
            <person name="Baker S.E."/>
            <person name="Benoit I."/>
            <person name="Brakhage A.A."/>
            <person name="Braus G.H."/>
            <person name="Fischer R."/>
            <person name="Frisvad J.C."/>
            <person name="Goldman G.H."/>
            <person name="Houbraken J."/>
            <person name="Oakley B."/>
            <person name="Pocsi I."/>
            <person name="Scazzocchio C."/>
            <person name="Seiboth B."/>
            <person name="vanKuyk P.A."/>
            <person name="Wortman J."/>
            <person name="Dyer P.S."/>
            <person name="Grigoriev I.V."/>
        </authorList>
    </citation>
    <scope>NUCLEOTIDE SEQUENCE [LARGE SCALE GENOMIC DNA]</scope>
    <source>
        <strain evidence="27">CBS 506.65</strain>
    </source>
</reference>
<dbReference type="GO" id="GO:0004315">
    <property type="term" value="F:3-oxoacyl-[acyl-carrier-protein] synthase activity"/>
    <property type="evidence" value="ECO:0007669"/>
    <property type="project" value="UniProtKB-EC"/>
</dbReference>
<evidence type="ECO:0000256" key="12">
    <source>
        <dbReference type="ARBA" id="ARBA00022857"/>
    </source>
</evidence>
<dbReference type="FunFam" id="3.90.25.70:FF:000001">
    <property type="entry name" value="Fatty acid synthase subunit alpha"/>
    <property type="match status" value="1"/>
</dbReference>
<dbReference type="InterPro" id="IPR014030">
    <property type="entry name" value="Ketoacyl_synth_N"/>
</dbReference>
<evidence type="ECO:0000256" key="23">
    <source>
        <dbReference type="SAM" id="MobiDB-lite"/>
    </source>
</evidence>
<evidence type="ECO:0000256" key="14">
    <source>
        <dbReference type="ARBA" id="ARBA00023160"/>
    </source>
</evidence>
<dbReference type="InterPro" id="IPR037143">
    <property type="entry name" value="4-PPantetheinyl_Trfase_dom_sf"/>
</dbReference>
<dbReference type="PROSITE" id="PS00606">
    <property type="entry name" value="KS3_1"/>
    <property type="match status" value="1"/>
</dbReference>
<keyword evidence="27" id="KW-1185">Reference proteome</keyword>
<dbReference type="Gene3D" id="3.90.470.20">
    <property type="entry name" value="4'-phosphopantetheinyl transferase domain"/>
    <property type="match status" value="1"/>
</dbReference>
<dbReference type="GO" id="GO:0004312">
    <property type="term" value="F:fatty acid synthase activity"/>
    <property type="evidence" value="ECO:0007669"/>
    <property type="project" value="EnsemblFungi"/>
</dbReference>
<evidence type="ECO:0000256" key="4">
    <source>
        <dbReference type="ARBA" id="ARBA00013191"/>
    </source>
</evidence>
<feature type="modified residue" description="O-(pantetheine 4'-phosphoryl)serine" evidence="22">
    <location>
        <position position="177"/>
    </location>
</feature>
<dbReference type="InterPro" id="IPR041550">
    <property type="entry name" value="FASI_helical"/>
</dbReference>
<accession>A0A1L9SEB7</accession>
<feature type="domain" description="Carrier" evidence="24">
    <location>
        <begin position="142"/>
        <end position="217"/>
    </location>
</feature>
<dbReference type="VEuPathDB" id="FungiDB:ASPZODRAFT_626157"/>
<keyword evidence="15" id="KW-0511">Multifunctional enzyme</keyword>
<keyword evidence="14" id="KW-0275">Fatty acid biosynthesis</keyword>
<feature type="domain" description="Ketosynthase family 3 (KS3)" evidence="25">
    <location>
        <begin position="1095"/>
        <end position="1635"/>
    </location>
</feature>
<keyword evidence="11 21" id="KW-0460">Magnesium</keyword>
<dbReference type="EC" id="1.1.1.100" evidence="3"/>
<dbReference type="GeneID" id="34615555"/>
<dbReference type="InterPro" id="IPR026025">
    <property type="entry name" value="FAS_alpha_yeast"/>
</dbReference>
<dbReference type="STRING" id="1073090.A0A1L9SEB7"/>
<dbReference type="GO" id="GO:0044550">
    <property type="term" value="P:secondary metabolite biosynthetic process"/>
    <property type="evidence" value="ECO:0007669"/>
    <property type="project" value="UniProtKB-ARBA"/>
</dbReference>
<dbReference type="PIRSF" id="PIRSF000454">
    <property type="entry name" value="FAS_yeast_alpha"/>
    <property type="match status" value="1"/>
</dbReference>